<comment type="cofactor">
    <cofactor evidence="1">
        <name>pyridoxal 5'-phosphate</name>
        <dbReference type="ChEBI" id="CHEBI:597326"/>
    </cofactor>
</comment>
<evidence type="ECO:0008006" key="7">
    <source>
        <dbReference type="Google" id="ProtNLM"/>
    </source>
</evidence>
<dbReference type="EMBL" id="JADFTS010000001">
    <property type="protein sequence ID" value="KAF9626322.1"/>
    <property type="molecule type" value="Genomic_DNA"/>
</dbReference>
<protein>
    <recommendedName>
        <fullName evidence="7">Aminotransferase class V domain-containing protein</fullName>
    </recommendedName>
</protein>
<evidence type="ECO:0000256" key="4">
    <source>
        <dbReference type="ARBA" id="ARBA00022898"/>
    </source>
</evidence>
<reference evidence="5 6" key="1">
    <citation type="submission" date="2020-10" db="EMBL/GenBank/DDBJ databases">
        <title>The Coptis chinensis genome and diversification of protoberbering-type alkaloids.</title>
        <authorList>
            <person name="Wang B."/>
            <person name="Shu S."/>
            <person name="Song C."/>
            <person name="Liu Y."/>
        </authorList>
    </citation>
    <scope>NUCLEOTIDE SEQUENCE [LARGE SCALE GENOMIC DNA]</scope>
    <source>
        <strain evidence="5">HL-2020</strain>
        <tissue evidence="5">Leaf</tissue>
    </source>
</reference>
<gene>
    <name evidence="5" type="ORF">IFM89_032171</name>
</gene>
<dbReference type="GO" id="GO:0004760">
    <property type="term" value="F:L-serine-pyruvate transaminase activity"/>
    <property type="evidence" value="ECO:0007669"/>
    <property type="project" value="TreeGrafter"/>
</dbReference>
<evidence type="ECO:0000256" key="3">
    <source>
        <dbReference type="ARBA" id="ARBA00022679"/>
    </source>
</evidence>
<dbReference type="SUPFAM" id="SSF53383">
    <property type="entry name" value="PLP-dependent transferases"/>
    <property type="match status" value="1"/>
</dbReference>
<proteinExistence type="predicted"/>
<dbReference type="Proteomes" id="UP000631114">
    <property type="component" value="Unassembled WGS sequence"/>
</dbReference>
<dbReference type="Gene3D" id="3.40.640.10">
    <property type="entry name" value="Type I PLP-dependent aspartate aminotransferase-like (Major domain)"/>
    <property type="match status" value="1"/>
</dbReference>
<evidence type="ECO:0000256" key="1">
    <source>
        <dbReference type="ARBA" id="ARBA00001933"/>
    </source>
</evidence>
<keyword evidence="6" id="KW-1185">Reference proteome</keyword>
<dbReference type="GO" id="GO:0005777">
    <property type="term" value="C:peroxisome"/>
    <property type="evidence" value="ECO:0007669"/>
    <property type="project" value="TreeGrafter"/>
</dbReference>
<dbReference type="OrthoDB" id="7403325at2759"/>
<keyword evidence="3" id="KW-0808">Transferase</keyword>
<dbReference type="AlphaFoldDB" id="A0A835J127"/>
<dbReference type="PANTHER" id="PTHR21152:SF24">
    <property type="entry name" value="ALANINE--GLYOXYLATE AMINOTRANSFERASE 1"/>
    <property type="match status" value="1"/>
</dbReference>
<name>A0A835J127_9MAGN</name>
<dbReference type="PANTHER" id="PTHR21152">
    <property type="entry name" value="AMINOTRANSFERASE CLASS V"/>
    <property type="match status" value="1"/>
</dbReference>
<dbReference type="GO" id="GO:0019265">
    <property type="term" value="P:glycine biosynthetic process, by transamination of glyoxylate"/>
    <property type="evidence" value="ECO:0007669"/>
    <property type="project" value="TreeGrafter"/>
</dbReference>
<evidence type="ECO:0000256" key="2">
    <source>
        <dbReference type="ARBA" id="ARBA00022576"/>
    </source>
</evidence>
<dbReference type="InterPro" id="IPR015424">
    <property type="entry name" value="PyrdxlP-dep_Trfase"/>
</dbReference>
<dbReference type="GO" id="GO:0008453">
    <property type="term" value="F:alanine-glyoxylate transaminase activity"/>
    <property type="evidence" value="ECO:0007669"/>
    <property type="project" value="TreeGrafter"/>
</dbReference>
<sequence length="179" mass="19531">MAKTSTVLGSWDLHPSTGVGWEEEKHLAQSRSSGISFWALTTDVHVRYQLGQRCLDEWSQSPTVHPSLFLVDGVSSICALDFRMDEWGIDVALTCSQKALSLPLGMGISLDLLFEEGLDNVIARHTRLGKATRYRKLLGCPAGVEMILKDVGYPIILGSGVAAACAYLQNNVPMIPSRV</sequence>
<keyword evidence="4" id="KW-0663">Pyridoxal phosphate</keyword>
<dbReference type="InterPro" id="IPR015421">
    <property type="entry name" value="PyrdxlP-dep_Trfase_major"/>
</dbReference>
<organism evidence="5 6">
    <name type="scientific">Coptis chinensis</name>
    <dbReference type="NCBI Taxonomy" id="261450"/>
    <lineage>
        <taxon>Eukaryota</taxon>
        <taxon>Viridiplantae</taxon>
        <taxon>Streptophyta</taxon>
        <taxon>Embryophyta</taxon>
        <taxon>Tracheophyta</taxon>
        <taxon>Spermatophyta</taxon>
        <taxon>Magnoliopsida</taxon>
        <taxon>Ranunculales</taxon>
        <taxon>Ranunculaceae</taxon>
        <taxon>Coptidoideae</taxon>
        <taxon>Coptis</taxon>
    </lineage>
</organism>
<evidence type="ECO:0000313" key="6">
    <source>
        <dbReference type="Proteomes" id="UP000631114"/>
    </source>
</evidence>
<keyword evidence="2" id="KW-0032">Aminotransferase</keyword>
<comment type="caution">
    <text evidence="5">The sequence shown here is derived from an EMBL/GenBank/DDBJ whole genome shotgun (WGS) entry which is preliminary data.</text>
</comment>
<evidence type="ECO:0000313" key="5">
    <source>
        <dbReference type="EMBL" id="KAF9626322.1"/>
    </source>
</evidence>
<accession>A0A835J127</accession>